<evidence type="ECO:0000256" key="3">
    <source>
        <dbReference type="ARBA" id="ARBA00022729"/>
    </source>
</evidence>
<keyword evidence="7" id="KW-1185">Reference proteome</keyword>
<dbReference type="PANTHER" id="PTHR31129:SF2">
    <property type="entry name" value="GLYCOPROTEIN HORMONE ALPHA-2"/>
    <property type="match status" value="1"/>
</dbReference>
<evidence type="ECO:0000256" key="2">
    <source>
        <dbReference type="ARBA" id="ARBA00022525"/>
    </source>
</evidence>
<keyword evidence="2" id="KW-0964">Secreted</keyword>
<keyword evidence="3" id="KW-0732">Signal</keyword>
<organism evidence="6 7">
    <name type="scientific">Polypedilum vanderplanki</name>
    <name type="common">Sleeping chironomid midge</name>
    <dbReference type="NCBI Taxonomy" id="319348"/>
    <lineage>
        <taxon>Eukaryota</taxon>
        <taxon>Metazoa</taxon>
        <taxon>Ecdysozoa</taxon>
        <taxon>Arthropoda</taxon>
        <taxon>Hexapoda</taxon>
        <taxon>Insecta</taxon>
        <taxon>Pterygota</taxon>
        <taxon>Neoptera</taxon>
        <taxon>Endopterygota</taxon>
        <taxon>Diptera</taxon>
        <taxon>Nematocera</taxon>
        <taxon>Chironomoidea</taxon>
        <taxon>Chironomidae</taxon>
        <taxon>Chironominae</taxon>
        <taxon>Polypedilum</taxon>
        <taxon>Polypedilum</taxon>
    </lineage>
</organism>
<keyword evidence="4" id="KW-1015">Disulfide bond</keyword>
<dbReference type="AlphaFoldDB" id="A0A9J6BDY4"/>
<feature type="domain" description="DAN" evidence="5">
    <location>
        <begin position="24"/>
        <end position="114"/>
    </location>
</feature>
<dbReference type="Proteomes" id="UP001107558">
    <property type="component" value="Chromosome 4"/>
</dbReference>
<evidence type="ECO:0000259" key="5">
    <source>
        <dbReference type="Pfam" id="PF03045"/>
    </source>
</evidence>
<comment type="subcellular location">
    <subcellularLocation>
        <location evidence="1">Secreted</location>
    </subcellularLocation>
</comment>
<comment type="caution">
    <text evidence="6">The sequence shown here is derived from an EMBL/GenBank/DDBJ whole genome shotgun (WGS) entry which is preliminary data.</text>
</comment>
<name>A0A9J6BDY4_POLVA</name>
<dbReference type="PANTHER" id="PTHR31129">
    <property type="entry name" value="GLYCOPROTEIN HORMONE ALPHA-2"/>
    <property type="match status" value="1"/>
</dbReference>
<evidence type="ECO:0000313" key="7">
    <source>
        <dbReference type="Proteomes" id="UP001107558"/>
    </source>
</evidence>
<dbReference type="EMBL" id="JADBJN010000004">
    <property type="protein sequence ID" value="KAG5667750.1"/>
    <property type="molecule type" value="Genomic_DNA"/>
</dbReference>
<dbReference type="InterPro" id="IPR052680">
    <property type="entry name" value="Glyco_Hormone_Alpha"/>
</dbReference>
<proteinExistence type="predicted"/>
<dbReference type="Gene3D" id="2.10.90.10">
    <property type="entry name" value="Cystine-knot cytokines"/>
    <property type="match status" value="1"/>
</dbReference>
<dbReference type="Pfam" id="PF03045">
    <property type="entry name" value="DAN"/>
    <property type="match status" value="1"/>
</dbReference>
<sequence length="119" mass="13169">MLCFVSKSFSIDMEETGIWQPKPAECHLVGYTRKINIPGCIEFAVTTNACRGFCESFAVASNFALGPIRSDRQPITSVGLCCNIMEQEDLKVKVRCLEGIREITFGSATTCSCYHCKKS</sequence>
<dbReference type="OrthoDB" id="6421717at2759"/>
<evidence type="ECO:0000256" key="4">
    <source>
        <dbReference type="ARBA" id="ARBA00023157"/>
    </source>
</evidence>
<accession>A0A9J6BDY4</accession>
<dbReference type="FunFam" id="2.10.90.10:FF:000049">
    <property type="entry name" value="Glycoprotein hormone alpha 2"/>
    <property type="match status" value="1"/>
</dbReference>
<dbReference type="GO" id="GO:0007166">
    <property type="term" value="P:cell surface receptor signaling pathway"/>
    <property type="evidence" value="ECO:0007669"/>
    <property type="project" value="TreeGrafter"/>
</dbReference>
<protein>
    <recommendedName>
        <fullName evidence="5">DAN domain-containing protein</fullName>
    </recommendedName>
</protein>
<dbReference type="InterPro" id="IPR004133">
    <property type="entry name" value="DAN_dom"/>
</dbReference>
<gene>
    <name evidence="6" type="ORF">PVAND_015720</name>
</gene>
<dbReference type="GO" id="GO:0005615">
    <property type="term" value="C:extracellular space"/>
    <property type="evidence" value="ECO:0007669"/>
    <property type="project" value="TreeGrafter"/>
</dbReference>
<dbReference type="InterPro" id="IPR029034">
    <property type="entry name" value="Cystine-knot_cytokine"/>
</dbReference>
<dbReference type="GO" id="GO:0051427">
    <property type="term" value="F:hormone receptor binding"/>
    <property type="evidence" value="ECO:0007669"/>
    <property type="project" value="TreeGrafter"/>
</dbReference>
<evidence type="ECO:0000313" key="6">
    <source>
        <dbReference type="EMBL" id="KAG5667750.1"/>
    </source>
</evidence>
<evidence type="ECO:0000256" key="1">
    <source>
        <dbReference type="ARBA" id="ARBA00004613"/>
    </source>
</evidence>
<reference evidence="6" key="1">
    <citation type="submission" date="2021-03" db="EMBL/GenBank/DDBJ databases">
        <title>Chromosome level genome of the anhydrobiotic midge Polypedilum vanderplanki.</title>
        <authorList>
            <person name="Yoshida Y."/>
            <person name="Kikawada T."/>
            <person name="Gusev O."/>
        </authorList>
    </citation>
    <scope>NUCLEOTIDE SEQUENCE</scope>
    <source>
        <strain evidence="6">NIAS01</strain>
        <tissue evidence="6">Whole body or cell culture</tissue>
    </source>
</reference>